<keyword evidence="3" id="KW-1185">Reference proteome</keyword>
<dbReference type="PANTHER" id="PTHR33480">
    <property type="entry name" value="SET DOMAIN-CONTAINING PROTEIN-RELATED"/>
    <property type="match status" value="1"/>
</dbReference>
<sequence length="316" mass="35775">MKNFLEGDLSESHEEIGLSKYEQKLCRYFERVKLKGKRGRKVAVLLTPEMVNALKLLIQKRKECGVPDVNEYLFAVPKCLSYYRGHQSLRSFADECGAKKPDYLRSTQLRKEMATTSQILNLKNNEMDQLADFLGHDISVHRQFYRLSEPTIQSAKISKLLLALEKGKLCELKGKSPDEMGDNDESEDEGIPAADTANAPDEMNVIALPDIVTCCDTLMSCSIVKSRSLRHGQRFSYWTNEAGELLNGALEPVYRVPKKQQTEHEDMLGKVKEENCRASTLMTNIHAIAVPSATRYHRFGFPDAARRVMGMTPPDR</sequence>
<dbReference type="InterPro" id="IPR013762">
    <property type="entry name" value="Integrase-like_cat_sf"/>
</dbReference>
<evidence type="ECO:0000256" key="1">
    <source>
        <dbReference type="SAM" id="MobiDB-lite"/>
    </source>
</evidence>
<evidence type="ECO:0000313" key="3">
    <source>
        <dbReference type="Proteomes" id="UP001219934"/>
    </source>
</evidence>
<comment type="caution">
    <text evidence="2">The sequence shown here is derived from an EMBL/GenBank/DDBJ whole genome shotgun (WGS) entry which is preliminary data.</text>
</comment>
<evidence type="ECO:0000313" key="2">
    <source>
        <dbReference type="EMBL" id="KAJ4922030.1"/>
    </source>
</evidence>
<organism evidence="2 3">
    <name type="scientific">Pogonophryne albipinna</name>
    <dbReference type="NCBI Taxonomy" id="1090488"/>
    <lineage>
        <taxon>Eukaryota</taxon>
        <taxon>Metazoa</taxon>
        <taxon>Chordata</taxon>
        <taxon>Craniata</taxon>
        <taxon>Vertebrata</taxon>
        <taxon>Euteleostomi</taxon>
        <taxon>Actinopterygii</taxon>
        <taxon>Neopterygii</taxon>
        <taxon>Teleostei</taxon>
        <taxon>Neoteleostei</taxon>
        <taxon>Acanthomorphata</taxon>
        <taxon>Eupercaria</taxon>
        <taxon>Perciformes</taxon>
        <taxon>Notothenioidei</taxon>
        <taxon>Pogonophryne</taxon>
    </lineage>
</organism>
<dbReference type="GO" id="GO:0003677">
    <property type="term" value="F:DNA binding"/>
    <property type="evidence" value="ECO:0007669"/>
    <property type="project" value="InterPro"/>
</dbReference>
<dbReference type="AlphaFoldDB" id="A0AAD6ACH6"/>
<accession>A0AAD6ACH6</accession>
<dbReference type="EMBL" id="JAPTMU010000091">
    <property type="protein sequence ID" value="KAJ4922030.1"/>
    <property type="molecule type" value="Genomic_DNA"/>
</dbReference>
<feature type="compositionally biased region" description="Acidic residues" evidence="1">
    <location>
        <begin position="179"/>
        <end position="190"/>
    </location>
</feature>
<dbReference type="Proteomes" id="UP001219934">
    <property type="component" value="Unassembled WGS sequence"/>
</dbReference>
<protein>
    <submittedName>
        <fullName evidence="2">Uncharacterized protein</fullName>
    </submittedName>
</protein>
<feature type="region of interest" description="Disordered" evidence="1">
    <location>
        <begin position="173"/>
        <end position="198"/>
    </location>
</feature>
<reference evidence="2" key="1">
    <citation type="submission" date="2022-11" db="EMBL/GenBank/DDBJ databases">
        <title>Chromosome-level genome of Pogonophryne albipinna.</title>
        <authorList>
            <person name="Jo E."/>
        </authorList>
    </citation>
    <scope>NUCLEOTIDE SEQUENCE</scope>
    <source>
        <strain evidence="2">SGF0006</strain>
        <tissue evidence="2">Muscle</tissue>
    </source>
</reference>
<dbReference type="GO" id="GO:0015074">
    <property type="term" value="P:DNA integration"/>
    <property type="evidence" value="ECO:0007669"/>
    <property type="project" value="InterPro"/>
</dbReference>
<dbReference type="GO" id="GO:0006310">
    <property type="term" value="P:DNA recombination"/>
    <property type="evidence" value="ECO:0007669"/>
    <property type="project" value="InterPro"/>
</dbReference>
<gene>
    <name evidence="2" type="ORF">JOQ06_004049</name>
</gene>
<proteinExistence type="predicted"/>
<dbReference type="Gene3D" id="1.10.443.10">
    <property type="entry name" value="Intergrase catalytic core"/>
    <property type="match status" value="1"/>
</dbReference>
<name>A0AAD6ACH6_9TELE</name>
<dbReference type="PANTHER" id="PTHR33480:SF5">
    <property type="entry name" value="SI:DKEY-51D8.9"/>
    <property type="match status" value="1"/>
</dbReference>